<feature type="transmembrane region" description="Helical" evidence="2">
    <location>
        <begin position="79"/>
        <end position="98"/>
    </location>
</feature>
<evidence type="ECO:0000313" key="4">
    <source>
        <dbReference type="EnsemblProtists" id="PYU1_T000956"/>
    </source>
</evidence>
<dbReference type="InterPro" id="IPR036259">
    <property type="entry name" value="MFS_trans_sf"/>
</dbReference>
<dbReference type="HOGENOM" id="CLU_030392_1_0_1"/>
<evidence type="ECO:0000259" key="3">
    <source>
        <dbReference type="PROSITE" id="PS50850"/>
    </source>
</evidence>
<sequence>MCLALIDRLDHNVKFVFLFTLSYWSASSIISQQVLAGYIYVLTGSNTSVGIVKGIQGLAQLMVALPAGFAADFLRRDRILAFAGAVGVLTSLLSGFAFQVESLSLIYVSFGLWGAFTALQSPAMEALFADSVPLGQRSLPFTMKHILLNLALVIGPLCAIVLFYHYGDTWDLPALRPVMLFGTFLAAISMAALFQFNDDMAYENQQHLLAIERELNSIERNFSVEISECMPEELEEENNLLLRRESSGRLQPLSFTFSPIQSGPLSEVSQLLRSPGTLSTRSPSAMYLTNHSTGVEVLDELLFDEALEFARPAPSCCGFNVAHVPSILFISDFIISNGAGMSIHFFPLFFYKEFGLTPIQVASLFALMPICVAMCSLVAQLVSRWMGRMTVIVGTRLTGTLCLVVMAFSTSLSVQCALFLLRGAMVHCTVPLRRSLLMDFVPKKQRARWNSLEGLSMFSWAGSAFLGGFLVEAHGYRVCFAVSSLVYLVGVLLESILIPITTFAVETHTRGGSPRQRSRAVSKALSVQ</sequence>
<keyword evidence="2" id="KW-0812">Transmembrane</keyword>
<feature type="transmembrane region" description="Helical" evidence="2">
    <location>
        <begin position="485"/>
        <end position="505"/>
    </location>
</feature>
<evidence type="ECO:0000313" key="5">
    <source>
        <dbReference type="Proteomes" id="UP000019132"/>
    </source>
</evidence>
<name>K3W7L5_GLOUD</name>
<keyword evidence="2" id="KW-1133">Transmembrane helix</keyword>
<dbReference type="EnsemblProtists" id="PYU1_T000956">
    <property type="protein sequence ID" value="PYU1_T000956"/>
    <property type="gene ID" value="PYU1_G000956"/>
</dbReference>
<evidence type="ECO:0000256" key="1">
    <source>
        <dbReference type="ARBA" id="ARBA00004141"/>
    </source>
</evidence>
<dbReference type="SUPFAM" id="SSF103473">
    <property type="entry name" value="MFS general substrate transporter"/>
    <property type="match status" value="1"/>
</dbReference>
<feature type="transmembrane region" description="Helical" evidence="2">
    <location>
        <begin position="362"/>
        <end position="382"/>
    </location>
</feature>
<feature type="domain" description="Major facilitator superfamily (MFS) profile" evidence="3">
    <location>
        <begin position="324"/>
        <end position="528"/>
    </location>
</feature>
<dbReference type="GO" id="GO:0016020">
    <property type="term" value="C:membrane"/>
    <property type="evidence" value="ECO:0007669"/>
    <property type="project" value="UniProtKB-SubCell"/>
</dbReference>
<dbReference type="InterPro" id="IPR011701">
    <property type="entry name" value="MFS"/>
</dbReference>
<dbReference type="Proteomes" id="UP000019132">
    <property type="component" value="Unassembled WGS sequence"/>
</dbReference>
<feature type="transmembrane region" description="Helical" evidence="2">
    <location>
        <begin position="47"/>
        <end position="67"/>
    </location>
</feature>
<reference evidence="5" key="1">
    <citation type="journal article" date="2010" name="Genome Biol.">
        <title>Genome sequence of the necrotrophic plant pathogen Pythium ultimum reveals original pathogenicity mechanisms and effector repertoire.</title>
        <authorList>
            <person name="Levesque C.A."/>
            <person name="Brouwer H."/>
            <person name="Cano L."/>
            <person name="Hamilton J.P."/>
            <person name="Holt C."/>
            <person name="Huitema E."/>
            <person name="Raffaele S."/>
            <person name="Robideau G.P."/>
            <person name="Thines M."/>
            <person name="Win J."/>
            <person name="Zerillo M.M."/>
            <person name="Beakes G.W."/>
            <person name="Boore J.L."/>
            <person name="Busam D."/>
            <person name="Dumas B."/>
            <person name="Ferriera S."/>
            <person name="Fuerstenberg S.I."/>
            <person name="Gachon C.M."/>
            <person name="Gaulin E."/>
            <person name="Govers F."/>
            <person name="Grenville-Briggs L."/>
            <person name="Horner N."/>
            <person name="Hostetler J."/>
            <person name="Jiang R.H."/>
            <person name="Johnson J."/>
            <person name="Krajaejun T."/>
            <person name="Lin H."/>
            <person name="Meijer H.J."/>
            <person name="Moore B."/>
            <person name="Morris P."/>
            <person name="Phuntmart V."/>
            <person name="Puiu D."/>
            <person name="Shetty J."/>
            <person name="Stajich J.E."/>
            <person name="Tripathy S."/>
            <person name="Wawra S."/>
            <person name="van West P."/>
            <person name="Whitty B.R."/>
            <person name="Coutinho P.M."/>
            <person name="Henrissat B."/>
            <person name="Martin F."/>
            <person name="Thomas P.D."/>
            <person name="Tyler B.M."/>
            <person name="De Vries R.P."/>
            <person name="Kamoun S."/>
            <person name="Yandell M."/>
            <person name="Tisserat N."/>
            <person name="Buell C.R."/>
        </authorList>
    </citation>
    <scope>NUCLEOTIDE SEQUENCE</scope>
    <source>
        <strain evidence="5">DAOM:BR144</strain>
    </source>
</reference>
<dbReference type="AlphaFoldDB" id="K3W7L5"/>
<dbReference type="Pfam" id="PF07690">
    <property type="entry name" value="MFS_1"/>
    <property type="match status" value="2"/>
</dbReference>
<dbReference type="VEuPathDB" id="FungiDB:PYU1_G000956"/>
<organism evidence="4 5">
    <name type="scientific">Globisporangium ultimum (strain ATCC 200006 / CBS 805.95 / DAOM BR144)</name>
    <name type="common">Pythium ultimum</name>
    <dbReference type="NCBI Taxonomy" id="431595"/>
    <lineage>
        <taxon>Eukaryota</taxon>
        <taxon>Sar</taxon>
        <taxon>Stramenopiles</taxon>
        <taxon>Oomycota</taxon>
        <taxon>Peronosporomycetes</taxon>
        <taxon>Pythiales</taxon>
        <taxon>Pythiaceae</taxon>
        <taxon>Globisporangium</taxon>
    </lineage>
</organism>
<dbReference type="InParanoid" id="K3W7L5"/>
<dbReference type="eggNOG" id="ENOG502QPTK">
    <property type="taxonomic scope" value="Eukaryota"/>
</dbReference>
<dbReference type="OMA" id="VIVTWEA"/>
<reference evidence="4" key="3">
    <citation type="submission" date="2015-02" db="UniProtKB">
        <authorList>
            <consortium name="EnsemblProtists"/>
        </authorList>
    </citation>
    <scope>IDENTIFICATION</scope>
    <source>
        <strain evidence="4">DAOM BR144</strain>
    </source>
</reference>
<feature type="transmembrane region" description="Helical" evidence="2">
    <location>
        <begin position="452"/>
        <end position="473"/>
    </location>
</feature>
<protein>
    <recommendedName>
        <fullName evidence="3">Major facilitator superfamily (MFS) profile domain-containing protein</fullName>
    </recommendedName>
</protein>
<dbReference type="PANTHER" id="PTHR23525">
    <property type="entry name" value="TRANSPORTER, PUTATIVE-RELATED"/>
    <property type="match status" value="1"/>
</dbReference>
<dbReference type="Gene3D" id="1.20.1250.20">
    <property type="entry name" value="MFS general substrate transporter like domains"/>
    <property type="match status" value="2"/>
</dbReference>
<keyword evidence="2" id="KW-0472">Membrane</keyword>
<dbReference type="GO" id="GO:0022857">
    <property type="term" value="F:transmembrane transporter activity"/>
    <property type="evidence" value="ECO:0007669"/>
    <property type="project" value="InterPro"/>
</dbReference>
<feature type="transmembrane region" description="Helical" evidence="2">
    <location>
        <begin position="15"/>
        <end position="41"/>
    </location>
</feature>
<accession>K3W7L5</accession>
<dbReference type="InterPro" id="IPR020846">
    <property type="entry name" value="MFS_dom"/>
</dbReference>
<feature type="transmembrane region" description="Helical" evidence="2">
    <location>
        <begin position="178"/>
        <end position="196"/>
    </location>
</feature>
<feature type="transmembrane region" description="Helical" evidence="2">
    <location>
        <begin position="327"/>
        <end position="350"/>
    </location>
</feature>
<proteinExistence type="predicted"/>
<evidence type="ECO:0000256" key="2">
    <source>
        <dbReference type="SAM" id="Phobius"/>
    </source>
</evidence>
<dbReference type="PANTHER" id="PTHR23525:SF1">
    <property type="entry name" value="NODULIN-LIKE DOMAIN-CONTAINING PROTEIN"/>
    <property type="match status" value="1"/>
</dbReference>
<feature type="transmembrane region" description="Helical" evidence="2">
    <location>
        <begin position="104"/>
        <end position="125"/>
    </location>
</feature>
<keyword evidence="5" id="KW-1185">Reference proteome</keyword>
<comment type="subcellular location">
    <subcellularLocation>
        <location evidence="1">Membrane</location>
        <topology evidence="1">Multi-pass membrane protein</topology>
    </subcellularLocation>
</comment>
<dbReference type="PROSITE" id="PS50850">
    <property type="entry name" value="MFS"/>
    <property type="match status" value="1"/>
</dbReference>
<dbReference type="EMBL" id="GL376620">
    <property type="status" value="NOT_ANNOTATED_CDS"/>
    <property type="molecule type" value="Genomic_DNA"/>
</dbReference>
<feature type="transmembrane region" description="Helical" evidence="2">
    <location>
        <begin position="146"/>
        <end position="166"/>
    </location>
</feature>
<reference evidence="5" key="2">
    <citation type="submission" date="2010-04" db="EMBL/GenBank/DDBJ databases">
        <authorList>
            <person name="Buell R."/>
            <person name="Hamilton J."/>
            <person name="Hostetler J."/>
        </authorList>
    </citation>
    <scope>NUCLEOTIDE SEQUENCE [LARGE SCALE GENOMIC DNA]</scope>
    <source>
        <strain evidence="5">DAOM:BR144</strain>
    </source>
</reference>